<keyword evidence="2" id="KW-1185">Reference proteome</keyword>
<dbReference type="Proteomes" id="UP001341281">
    <property type="component" value="Chromosome 01"/>
</dbReference>
<dbReference type="EMBL" id="CP144745">
    <property type="protein sequence ID" value="WVZ54276.1"/>
    <property type="molecule type" value="Genomic_DNA"/>
</dbReference>
<proteinExistence type="predicted"/>
<reference evidence="1 2" key="1">
    <citation type="submission" date="2024-02" db="EMBL/GenBank/DDBJ databases">
        <title>High-quality chromosome-scale genome assembly of Pensacola bahiagrass (Paspalum notatum Flugge var. saurae).</title>
        <authorList>
            <person name="Vega J.M."/>
            <person name="Podio M."/>
            <person name="Orjuela J."/>
            <person name="Siena L.A."/>
            <person name="Pessino S.C."/>
            <person name="Combes M.C."/>
            <person name="Mariac C."/>
            <person name="Albertini E."/>
            <person name="Pupilli F."/>
            <person name="Ortiz J.P.A."/>
            <person name="Leblanc O."/>
        </authorList>
    </citation>
    <scope>NUCLEOTIDE SEQUENCE [LARGE SCALE GENOMIC DNA]</scope>
    <source>
        <strain evidence="1">R1</strain>
        <tissue evidence="1">Leaf</tissue>
    </source>
</reference>
<organism evidence="1 2">
    <name type="scientific">Paspalum notatum var. saurae</name>
    <dbReference type="NCBI Taxonomy" id="547442"/>
    <lineage>
        <taxon>Eukaryota</taxon>
        <taxon>Viridiplantae</taxon>
        <taxon>Streptophyta</taxon>
        <taxon>Embryophyta</taxon>
        <taxon>Tracheophyta</taxon>
        <taxon>Spermatophyta</taxon>
        <taxon>Magnoliopsida</taxon>
        <taxon>Liliopsida</taxon>
        <taxon>Poales</taxon>
        <taxon>Poaceae</taxon>
        <taxon>PACMAD clade</taxon>
        <taxon>Panicoideae</taxon>
        <taxon>Andropogonodae</taxon>
        <taxon>Paspaleae</taxon>
        <taxon>Paspalinae</taxon>
        <taxon>Paspalum</taxon>
    </lineage>
</organism>
<protein>
    <submittedName>
        <fullName evidence="1">Uncharacterized protein</fullName>
    </submittedName>
</protein>
<dbReference type="AlphaFoldDB" id="A0AAQ3PW49"/>
<evidence type="ECO:0000313" key="2">
    <source>
        <dbReference type="Proteomes" id="UP001341281"/>
    </source>
</evidence>
<name>A0AAQ3PW49_PASNO</name>
<gene>
    <name evidence="1" type="ORF">U9M48_005100</name>
</gene>
<evidence type="ECO:0000313" key="1">
    <source>
        <dbReference type="EMBL" id="WVZ54276.1"/>
    </source>
</evidence>
<accession>A0AAQ3PW49</accession>
<sequence length="177" mass="19464">MVNTPAVVRSNGKKQSHGLESSDWCEDLVEVDARLLHVAFGDEASLVLDDVAILITLHFVHPFEAYGAVTTRELDQRPRLVVADRGQLLLHRGNPIWITVGLLQSPGLLHAHGVQLSLLDVVVHQPWCCTHAVDVVQRPVPELPLPFISVEVQVLLVAESQLVEQSMAKQVQTSCPV</sequence>